<dbReference type="PANTHER" id="PTHR21780:SF0">
    <property type="entry name" value="TRANSMEMBRANE PROTEIN 209"/>
    <property type="match status" value="1"/>
</dbReference>
<dbReference type="Pfam" id="PF09786">
    <property type="entry name" value="CytochromB561_N"/>
    <property type="match status" value="1"/>
</dbReference>
<dbReference type="Proteomes" id="UP000466442">
    <property type="component" value="Unassembled WGS sequence"/>
</dbReference>
<accession>A0A6A4JKG2</accession>
<keyword evidence="2" id="KW-1185">Reference proteome</keyword>
<dbReference type="InterPro" id="IPR019176">
    <property type="entry name" value="Cytochrome_B561-rel"/>
</dbReference>
<name>A0A6A4JKG2_APOLU</name>
<organism evidence="1 2">
    <name type="scientific">Apolygus lucorum</name>
    <name type="common">Small green plant bug</name>
    <name type="synonym">Lygocoris lucorum</name>
    <dbReference type="NCBI Taxonomy" id="248454"/>
    <lineage>
        <taxon>Eukaryota</taxon>
        <taxon>Metazoa</taxon>
        <taxon>Ecdysozoa</taxon>
        <taxon>Arthropoda</taxon>
        <taxon>Hexapoda</taxon>
        <taxon>Insecta</taxon>
        <taxon>Pterygota</taxon>
        <taxon>Neoptera</taxon>
        <taxon>Paraneoptera</taxon>
        <taxon>Hemiptera</taxon>
        <taxon>Heteroptera</taxon>
        <taxon>Panheteroptera</taxon>
        <taxon>Cimicomorpha</taxon>
        <taxon>Miridae</taxon>
        <taxon>Mirini</taxon>
        <taxon>Apolygus</taxon>
    </lineage>
</organism>
<comment type="caution">
    <text evidence="1">The sequence shown here is derived from an EMBL/GenBank/DDBJ whole genome shotgun (WGS) entry which is preliminary data.</text>
</comment>
<dbReference type="AlphaFoldDB" id="A0A6A4JKG2"/>
<dbReference type="PANTHER" id="PTHR21780">
    <property type="entry name" value="TRANSMEMBRANE PROTEIN 209"/>
    <property type="match status" value="1"/>
</dbReference>
<dbReference type="OrthoDB" id="509821at2759"/>
<protein>
    <submittedName>
        <fullName evidence="1">Uncharacterized protein</fullName>
    </submittedName>
</protein>
<evidence type="ECO:0000313" key="1">
    <source>
        <dbReference type="EMBL" id="KAF6203823.1"/>
    </source>
</evidence>
<proteinExistence type="predicted"/>
<dbReference type="EMBL" id="WIXP02000010">
    <property type="protein sequence ID" value="KAF6203823.1"/>
    <property type="molecule type" value="Genomic_DNA"/>
</dbReference>
<gene>
    <name evidence="1" type="ORF">GE061_002158</name>
</gene>
<sequence length="553" mass="63259">MPIRKISSASSLSPKDDHLVSQVETTVFRRSVQLKVNSDVNRIEEATLHVNLKRRKRDILTWTSLNLLLILFVLGDLFHGMINLWVLRSLQSITMIVCGCNVFYYLYAFFSVQTEANNQKFRLLNNMKTSTTPTSTKKMEFIRYKPHDSTVSPTYWKDFHSIFESFKRMTARNRIAFFPKDTQRLGVDVTVDSPILEEAKSGSDAKYMFSETLTKYQGKIITSARDLKQYLSAHKLAEDNEFVKTSEDSSFYQDSTDFWMGRRRNLSDNCIDISPLLRRSEYQPSPSSSDSSVSSSQETSCTNQEFFKVLREKHKIESSDFIYWISNFRMWLSKTVLGRVTSEINVVDNGLRSLKLSGISVGNVGLETLEDACRNPSIAHQLPSLSYLLPFLRVSNKQHYIVERFRTLAQGHGMGDFKWNVGGDIGGKPWERGYPTDAELLLHLFATYLDLQLPLSPCNSDTSKPFTSNYIAESVGSAKQRKIAIIRHSVNPPHYNLLIDSEVQEIPPGRNNLFYAVVLFLYCVKVYEHGMLGRISLGKHGIDMLWIIDDKGF</sequence>
<evidence type="ECO:0000313" key="2">
    <source>
        <dbReference type="Proteomes" id="UP000466442"/>
    </source>
</evidence>
<reference evidence="1" key="1">
    <citation type="journal article" date="2021" name="Mol. Ecol. Resour.">
        <title>Apolygus lucorum genome provides insights into omnivorousness and mesophyll feeding.</title>
        <authorList>
            <person name="Liu Y."/>
            <person name="Liu H."/>
            <person name="Wang H."/>
            <person name="Huang T."/>
            <person name="Liu B."/>
            <person name="Yang B."/>
            <person name="Yin L."/>
            <person name="Li B."/>
            <person name="Zhang Y."/>
            <person name="Zhang S."/>
            <person name="Jiang F."/>
            <person name="Zhang X."/>
            <person name="Ren Y."/>
            <person name="Wang B."/>
            <person name="Wang S."/>
            <person name="Lu Y."/>
            <person name="Wu K."/>
            <person name="Fan W."/>
            <person name="Wang G."/>
        </authorList>
    </citation>
    <scope>NUCLEOTIDE SEQUENCE</scope>
    <source>
        <strain evidence="1">12Hb</strain>
    </source>
</reference>
<dbReference type="GO" id="GO:0016020">
    <property type="term" value="C:membrane"/>
    <property type="evidence" value="ECO:0007669"/>
    <property type="project" value="TreeGrafter"/>
</dbReference>